<dbReference type="InterPro" id="IPR007202">
    <property type="entry name" value="4Fe-4S_dom"/>
</dbReference>
<dbReference type="PROSITE" id="PS00198">
    <property type="entry name" value="4FE4S_FER_1"/>
    <property type="match status" value="1"/>
</dbReference>
<sequence length="391" mass="43385">MSVISYTLHKCTKCMHCLRICPTEAITIQNERAIISPKKCINCGQCMDACTNLGLQAKGSTIIDKDNYEKSVLLVPTSIYSDCSSLEEVETLNAALDQLGFDEVLSLGEYEAAVYAATSDYMKYNDSRLLISSFCPVINRLIELKYPMLLSNILPFDYPAEIAARAVRAAADDPNKLGIFLFCECPSKLTLAKYPYGKQSAIDHALSIVDLFPQINHVRNETRKPMVLYEEAIKSVVSGLNMQVNNQMLAVDGLDKIKKVLELAEFGLLKEVKYLSLSACSNGCIGGKFIWGNPFNGKVNMTRLLQEAEPMLKKFKIADLYGEETNSNIESMPNIFAQLAKFKSVNEQLEVLPGFDCGACGFPSCRTMAEEIVDGRKTLHDCKILGKRDDV</sequence>
<evidence type="ECO:0000313" key="8">
    <source>
        <dbReference type="EMBL" id="PXX77794.1"/>
    </source>
</evidence>
<dbReference type="InterPro" id="IPR017900">
    <property type="entry name" value="4Fe4S_Fe_S_CS"/>
</dbReference>
<dbReference type="Pfam" id="PF04060">
    <property type="entry name" value="FeS"/>
    <property type="match status" value="1"/>
</dbReference>
<dbReference type="InterPro" id="IPR004108">
    <property type="entry name" value="Fe_hydrogenase_lsu_C"/>
</dbReference>
<reference evidence="8 9" key="1">
    <citation type="submission" date="2018-05" db="EMBL/GenBank/DDBJ databases">
        <title>Genomic Encyclopedia of Type Strains, Phase IV (KMG-IV): sequencing the most valuable type-strain genomes for metagenomic binning, comparative biology and taxonomic classification.</title>
        <authorList>
            <person name="Goeker M."/>
        </authorList>
    </citation>
    <scope>NUCLEOTIDE SEQUENCE [LARGE SCALE GENOMIC DNA]</scope>
    <source>
        <strain evidence="8 9">JC118</strain>
    </source>
</reference>
<dbReference type="EMBL" id="JALDAW010000016">
    <property type="protein sequence ID" value="MDY5168652.1"/>
    <property type="molecule type" value="Genomic_DNA"/>
</dbReference>
<keyword evidence="3" id="KW-0408">Iron</keyword>
<dbReference type="Gene3D" id="3.40.950.10">
    <property type="entry name" value="Fe-only Hydrogenase (Larger Subunit), Chain L, domain 3"/>
    <property type="match status" value="1"/>
</dbReference>
<feature type="domain" description="4Fe-4S" evidence="6">
    <location>
        <begin position="340"/>
        <end position="391"/>
    </location>
</feature>
<dbReference type="AlphaFoldDB" id="A0A2V2FKU9"/>
<dbReference type="SUPFAM" id="SSF54862">
    <property type="entry name" value="4Fe-4S ferredoxins"/>
    <property type="match status" value="1"/>
</dbReference>
<proteinExistence type="predicted"/>
<evidence type="ECO:0000259" key="5">
    <source>
        <dbReference type="PROSITE" id="PS51379"/>
    </source>
</evidence>
<evidence type="ECO:0000313" key="7">
    <source>
        <dbReference type="EMBL" id="MDY5168652.1"/>
    </source>
</evidence>
<dbReference type="PANTHER" id="PTHR43560:SF1">
    <property type="entry name" value="ION-TRANSLOCATING OXIDOREDUCTASE COMPLEX SUBUNIT B"/>
    <property type="match status" value="1"/>
</dbReference>
<organism evidence="8 9">
    <name type="scientific">Dielma fastidiosa</name>
    <dbReference type="NCBI Taxonomy" id="1034346"/>
    <lineage>
        <taxon>Bacteria</taxon>
        <taxon>Bacillati</taxon>
        <taxon>Bacillota</taxon>
        <taxon>Erysipelotrichia</taxon>
        <taxon>Erysipelotrichales</taxon>
        <taxon>Erysipelotrichaceae</taxon>
        <taxon>Dielma</taxon>
    </lineage>
</organism>
<protein>
    <submittedName>
        <fullName evidence="7">4Fe-4S binding protein</fullName>
    </submittedName>
    <submittedName>
        <fullName evidence="8">Iron only hydrogenase large subunit-like protein</fullName>
    </submittedName>
</protein>
<dbReference type="GeneID" id="94442101"/>
<evidence type="ECO:0000256" key="4">
    <source>
        <dbReference type="ARBA" id="ARBA00023014"/>
    </source>
</evidence>
<dbReference type="Gene3D" id="3.30.70.20">
    <property type="match status" value="1"/>
</dbReference>
<accession>A0A2V2FKU9</accession>
<evidence type="ECO:0000259" key="6">
    <source>
        <dbReference type="PROSITE" id="PS51656"/>
    </source>
</evidence>
<name>A0A2V2FKU9_9FIRM</name>
<dbReference type="GO" id="GO:0051539">
    <property type="term" value="F:4 iron, 4 sulfur cluster binding"/>
    <property type="evidence" value="ECO:0007669"/>
    <property type="project" value="UniProtKB-KW"/>
</dbReference>
<dbReference type="PROSITE" id="PS51656">
    <property type="entry name" value="4FE4S"/>
    <property type="match status" value="1"/>
</dbReference>
<keyword evidence="4" id="KW-0411">Iron-sulfur</keyword>
<evidence type="ECO:0000256" key="3">
    <source>
        <dbReference type="ARBA" id="ARBA00023004"/>
    </source>
</evidence>
<evidence type="ECO:0000313" key="9">
    <source>
        <dbReference type="Proteomes" id="UP000247612"/>
    </source>
</evidence>
<dbReference type="PROSITE" id="PS51379">
    <property type="entry name" value="4FE4S_FER_2"/>
    <property type="match status" value="2"/>
</dbReference>
<keyword evidence="2" id="KW-0479">Metal-binding</keyword>
<keyword evidence="9" id="KW-1185">Reference proteome</keyword>
<dbReference type="EMBL" id="QJKH01000009">
    <property type="protein sequence ID" value="PXX77794.1"/>
    <property type="molecule type" value="Genomic_DNA"/>
</dbReference>
<keyword evidence="1" id="KW-0004">4Fe-4S</keyword>
<feature type="domain" description="4Fe-4S ferredoxin-type" evidence="5">
    <location>
        <begin position="2"/>
        <end position="31"/>
    </location>
</feature>
<dbReference type="GO" id="GO:0046872">
    <property type="term" value="F:metal ion binding"/>
    <property type="evidence" value="ECO:0007669"/>
    <property type="project" value="UniProtKB-KW"/>
</dbReference>
<evidence type="ECO:0000256" key="1">
    <source>
        <dbReference type="ARBA" id="ARBA00022485"/>
    </source>
</evidence>
<comment type="caution">
    <text evidence="8">The sequence shown here is derived from an EMBL/GenBank/DDBJ whole genome shotgun (WGS) entry which is preliminary data.</text>
</comment>
<evidence type="ECO:0000256" key="2">
    <source>
        <dbReference type="ARBA" id="ARBA00022723"/>
    </source>
</evidence>
<dbReference type="Proteomes" id="UP001276902">
    <property type="component" value="Unassembled WGS sequence"/>
</dbReference>
<dbReference type="Gene3D" id="1.10.15.40">
    <property type="entry name" value="Electron transport complex subunit B, putative Fe-S cluster"/>
    <property type="match status" value="1"/>
</dbReference>
<feature type="domain" description="4Fe-4S ferredoxin-type" evidence="5">
    <location>
        <begin position="32"/>
        <end position="60"/>
    </location>
</feature>
<dbReference type="InterPro" id="IPR009016">
    <property type="entry name" value="Fe_hydrogenase"/>
</dbReference>
<reference evidence="7" key="2">
    <citation type="submission" date="2022-03" db="EMBL/GenBank/DDBJ databases">
        <title>First case of bacteraemia caused by Dielma fastidiosa in a patient hospitalised with diverticulitis.</title>
        <authorList>
            <person name="Forman-Ankjaer B."/>
            <person name="Hvid-Jensen F."/>
            <person name="Kobel C.M."/>
            <person name="Greve T."/>
        </authorList>
    </citation>
    <scope>NUCLEOTIDE SEQUENCE</scope>
    <source>
        <strain evidence="7">AUH_DF_2021</strain>
    </source>
</reference>
<dbReference type="InterPro" id="IPR050395">
    <property type="entry name" value="4Fe4S_Ferredoxin_RnfB"/>
</dbReference>
<dbReference type="Pfam" id="PF02906">
    <property type="entry name" value="Fe_hyd_lg_C"/>
    <property type="match status" value="1"/>
</dbReference>
<dbReference type="PANTHER" id="PTHR43560">
    <property type="entry name" value="ION-TRANSLOCATING OXIDOREDUCTASE COMPLEX SUBUNIT B"/>
    <property type="match status" value="1"/>
</dbReference>
<dbReference type="OrthoDB" id="9798098at2"/>
<gene>
    <name evidence="8" type="ORF">DES51_10946</name>
    <name evidence="7" type="ORF">MQE39_11050</name>
</gene>
<dbReference type="STRING" id="1034346.GCA_000313565_02706"/>
<dbReference type="Proteomes" id="UP000247612">
    <property type="component" value="Unassembled WGS sequence"/>
</dbReference>
<dbReference type="Pfam" id="PF13237">
    <property type="entry name" value="Fer4_10"/>
    <property type="match status" value="1"/>
</dbReference>
<dbReference type="RefSeq" id="WP_022938990.1">
    <property type="nucleotide sequence ID" value="NZ_BAABZA010000003.1"/>
</dbReference>
<dbReference type="SUPFAM" id="SSF53920">
    <property type="entry name" value="Fe-only hydrogenase"/>
    <property type="match status" value="1"/>
</dbReference>
<dbReference type="InterPro" id="IPR017896">
    <property type="entry name" value="4Fe4S_Fe-S-bd"/>
</dbReference>